<organism evidence="6 7">
    <name type="scientific">Camelliibacillus cellulosilyticus</name>
    <dbReference type="NCBI Taxonomy" id="2174486"/>
    <lineage>
        <taxon>Bacteria</taxon>
        <taxon>Bacillati</taxon>
        <taxon>Bacillota</taxon>
        <taxon>Bacilli</taxon>
        <taxon>Bacillales</taxon>
        <taxon>Sporolactobacillaceae</taxon>
        <taxon>Camelliibacillus</taxon>
    </lineage>
</organism>
<dbReference type="RefSeq" id="WP_376846253.1">
    <property type="nucleotide sequence ID" value="NZ_JBHSFW010000006.1"/>
</dbReference>
<dbReference type="PANTHER" id="PTHR30061:SF50">
    <property type="entry name" value="MALTOSE_MALTODEXTRIN-BINDING PERIPLASMIC PROTEIN"/>
    <property type="match status" value="1"/>
</dbReference>
<dbReference type="PROSITE" id="PS51257">
    <property type="entry name" value="PROKAR_LIPOPROTEIN"/>
    <property type="match status" value="1"/>
</dbReference>
<proteinExistence type="inferred from homology"/>
<dbReference type="SUPFAM" id="SSF53850">
    <property type="entry name" value="Periplasmic binding protein-like II"/>
    <property type="match status" value="1"/>
</dbReference>
<dbReference type="PANTHER" id="PTHR30061">
    <property type="entry name" value="MALTOSE-BINDING PERIPLASMIC PROTEIN"/>
    <property type="match status" value="1"/>
</dbReference>
<keyword evidence="3 5" id="KW-0732">Signal</keyword>
<evidence type="ECO:0000256" key="2">
    <source>
        <dbReference type="ARBA" id="ARBA00022448"/>
    </source>
</evidence>
<evidence type="ECO:0000313" key="7">
    <source>
        <dbReference type="Proteomes" id="UP001596022"/>
    </source>
</evidence>
<dbReference type="Pfam" id="PF01547">
    <property type="entry name" value="SBP_bac_1"/>
    <property type="match status" value="1"/>
</dbReference>
<comment type="similarity">
    <text evidence="1">Belongs to the bacterial solute-binding protein 1 family.</text>
</comment>
<feature type="chain" id="PRO_5046831535" evidence="5">
    <location>
        <begin position="21"/>
        <end position="436"/>
    </location>
</feature>
<feature type="signal peptide" evidence="5">
    <location>
        <begin position="1"/>
        <end position="20"/>
    </location>
</feature>
<dbReference type="EMBL" id="JBHSFW010000006">
    <property type="protein sequence ID" value="MFC4619153.1"/>
    <property type="molecule type" value="Genomic_DNA"/>
</dbReference>
<feature type="region of interest" description="Disordered" evidence="4">
    <location>
        <begin position="23"/>
        <end position="42"/>
    </location>
</feature>
<keyword evidence="7" id="KW-1185">Reference proteome</keyword>
<gene>
    <name evidence="6" type="ORF">ACFO4N_10545</name>
</gene>
<dbReference type="CDD" id="cd14750">
    <property type="entry name" value="PBP2_TMBP"/>
    <property type="match status" value="1"/>
</dbReference>
<accession>A0ABV9GMK1</accession>
<sequence length="436" mass="47641">MKKFHLLAVMVLVFGLLLTACSSSKDQSTSSSGKSGGGAKSNEQKDVTIVWARGKDTTQATQKMVEAFEKKYPHIHVKIQEEPNDTGKQHDAYVTAFNAKSSAIDVINMDVIWPAEFAQAGYTLPLDRFIQQDNVDLSAYNKGALSAAQFNGQQWALPLFIDAGLLYYRTDLVKTPPKTWDELIQDAKKYQGKNGTKYGLALQAKQYEGLVCNAVEYLGSYGGSFIDNDGNVSINTPEAIKGLKEMKKVVDEAGITPSNVTTFEEPETEAAFTEGQAVFARNWPYMWASSNDKEKSKVLDKVAVAPLPNGDKGGAAALGGWQMGINKNSKHPKEAWEFLKFMTGAEGEKIQAIYGGSAPAIMSLYQDPDVLKANPFFKEKGFQDAVANATSRPVAPNYQEISSIIQIHVSKMLAGKETPEAAATSMEKEMKDAMNK</sequence>
<evidence type="ECO:0000313" key="6">
    <source>
        <dbReference type="EMBL" id="MFC4619153.1"/>
    </source>
</evidence>
<dbReference type="InterPro" id="IPR006059">
    <property type="entry name" value="SBP"/>
</dbReference>
<dbReference type="Gene3D" id="3.40.190.10">
    <property type="entry name" value="Periplasmic binding protein-like II"/>
    <property type="match status" value="2"/>
</dbReference>
<feature type="compositionally biased region" description="Low complexity" evidence="4">
    <location>
        <begin position="23"/>
        <end position="33"/>
    </location>
</feature>
<name>A0ABV9GMK1_9BACL</name>
<comment type="caution">
    <text evidence="6">The sequence shown here is derived from an EMBL/GenBank/DDBJ whole genome shotgun (WGS) entry which is preliminary data.</text>
</comment>
<keyword evidence="2" id="KW-0813">Transport</keyword>
<evidence type="ECO:0000256" key="3">
    <source>
        <dbReference type="ARBA" id="ARBA00022729"/>
    </source>
</evidence>
<dbReference type="Proteomes" id="UP001596022">
    <property type="component" value="Unassembled WGS sequence"/>
</dbReference>
<evidence type="ECO:0000256" key="5">
    <source>
        <dbReference type="SAM" id="SignalP"/>
    </source>
</evidence>
<evidence type="ECO:0000256" key="4">
    <source>
        <dbReference type="SAM" id="MobiDB-lite"/>
    </source>
</evidence>
<evidence type="ECO:0000256" key="1">
    <source>
        <dbReference type="ARBA" id="ARBA00008520"/>
    </source>
</evidence>
<protein>
    <submittedName>
        <fullName evidence="6">ABC transporter substrate-binding protein</fullName>
    </submittedName>
</protein>
<reference evidence="7" key="1">
    <citation type="journal article" date="2019" name="Int. J. Syst. Evol. Microbiol.">
        <title>The Global Catalogue of Microorganisms (GCM) 10K type strain sequencing project: providing services to taxonomists for standard genome sequencing and annotation.</title>
        <authorList>
            <consortium name="The Broad Institute Genomics Platform"/>
            <consortium name="The Broad Institute Genome Sequencing Center for Infectious Disease"/>
            <person name="Wu L."/>
            <person name="Ma J."/>
        </authorList>
    </citation>
    <scope>NUCLEOTIDE SEQUENCE [LARGE SCALE GENOMIC DNA]</scope>
    <source>
        <strain evidence="7">CGMCC 1.16306</strain>
    </source>
</reference>